<evidence type="ECO:0000313" key="1">
    <source>
        <dbReference type="EMBL" id="ADB73478.1"/>
    </source>
</evidence>
<dbReference type="KEGG" id="gob:Gobs_0705"/>
<dbReference type="HOGENOM" id="CLU_3007814_0_0_11"/>
<organism evidence="1 2">
    <name type="scientific">Geodermatophilus obscurus (strain ATCC 25078 / DSM 43160 / JCM 3152 / CCUG 61914 / KCC A-0152 / KCTC 9177 / NBRC 13315 / NRRL B-3577 / G-20)</name>
    <dbReference type="NCBI Taxonomy" id="526225"/>
    <lineage>
        <taxon>Bacteria</taxon>
        <taxon>Bacillati</taxon>
        <taxon>Actinomycetota</taxon>
        <taxon>Actinomycetes</taxon>
        <taxon>Geodermatophilales</taxon>
        <taxon>Geodermatophilaceae</taxon>
        <taxon>Geodermatophilus</taxon>
    </lineage>
</organism>
<gene>
    <name evidence="1" type="ordered locus">Gobs_0705</name>
</gene>
<sequence>MWQILGAALQLIGTFVALWALVGLHRDFGEGDLWPAWSNFWRGSDACCAVARASVS</sequence>
<evidence type="ECO:0000313" key="2">
    <source>
        <dbReference type="Proteomes" id="UP000001382"/>
    </source>
</evidence>
<protein>
    <submittedName>
        <fullName evidence="1">Uncharacterized protein</fullName>
    </submittedName>
</protein>
<accession>D2S856</accession>
<dbReference type="EMBL" id="CP001867">
    <property type="protein sequence ID" value="ADB73478.1"/>
    <property type="molecule type" value="Genomic_DNA"/>
</dbReference>
<keyword evidence="2" id="KW-1185">Reference proteome</keyword>
<reference evidence="1 2" key="1">
    <citation type="journal article" date="2010" name="Stand. Genomic Sci.">
        <title>Complete genome sequence of Geodermatophilus obscurus type strain (G-20).</title>
        <authorList>
            <person name="Ivanova N."/>
            <person name="Sikorski J."/>
            <person name="Jando M."/>
            <person name="Munk C."/>
            <person name="Lapidus A."/>
            <person name="Glavina Del Rio T."/>
            <person name="Copeland A."/>
            <person name="Tice H."/>
            <person name="Cheng J.-F."/>
            <person name="Lucas S."/>
            <person name="Chen F."/>
            <person name="Nolan M."/>
            <person name="Bruce D."/>
            <person name="Goodwin L."/>
            <person name="Pitluck S."/>
            <person name="Mavromatis K."/>
            <person name="Mikhailova N."/>
            <person name="Pati A."/>
            <person name="Chen A."/>
            <person name="Palaniappan K."/>
            <person name="Land M."/>
            <person name="Hauser L."/>
            <person name="Chang Y.-J."/>
            <person name="Jeffries C.D."/>
            <person name="Meincke L."/>
            <person name="Brettin T."/>
            <person name="Detter J.C."/>
            <person name="Detter J.C."/>
            <person name="Rohde M."/>
            <person name="Goeker M."/>
            <person name="Bristow J."/>
            <person name="Eisen J.A."/>
            <person name="Markowitz V."/>
            <person name="Hugenholtz P."/>
            <person name="Kyrpides N.C."/>
            <person name="Klenk H.-P."/>
        </authorList>
    </citation>
    <scope>NUCLEOTIDE SEQUENCE [LARGE SCALE GENOMIC DNA]</scope>
    <source>
        <strain evidence="2">ATCC 25078 / DSM 43160 / JCM 3152 / KCC A-0152 / KCTC 9177 / NBRC 13315 / NRRL B-3577 / G-20</strain>
    </source>
</reference>
<reference evidence="2" key="2">
    <citation type="submission" date="2010-01" db="EMBL/GenBank/DDBJ databases">
        <title>The complete genome of Geodermatophilus obscurus DSM 43160.</title>
        <authorList>
            <consortium name="US DOE Joint Genome Institute (JGI-PGF)"/>
            <person name="Lucas S."/>
            <person name="Copeland A."/>
            <person name="Lapidus A."/>
            <person name="Glavina del Rio T."/>
            <person name="Dalin E."/>
            <person name="Tice H."/>
            <person name="Bruce D."/>
            <person name="Goodwin L."/>
            <person name="Pitluck S."/>
            <person name="Kyrpides N."/>
            <person name="Mavromatis K."/>
            <person name="Ivanova N."/>
            <person name="Munk A.C."/>
            <person name="Brettin T."/>
            <person name="Detter J.C."/>
            <person name="Han C."/>
            <person name="Larimer F."/>
            <person name="Land M."/>
            <person name="Hauser L."/>
            <person name="Markowitz V."/>
            <person name="Cheng J.-F."/>
            <person name="Hugenholtz P."/>
            <person name="Woyke T."/>
            <person name="Wu D."/>
            <person name="Jando M."/>
            <person name="Schneider S."/>
            <person name="Klenk H.-P."/>
            <person name="Eisen J.A."/>
        </authorList>
    </citation>
    <scope>NUCLEOTIDE SEQUENCE [LARGE SCALE GENOMIC DNA]</scope>
    <source>
        <strain evidence="2">ATCC 25078 / DSM 43160 / JCM 3152 / KCC A-0152 / KCTC 9177 / NBRC 13315 / NRRL B-3577 / G-20</strain>
    </source>
</reference>
<dbReference type="Proteomes" id="UP000001382">
    <property type="component" value="Chromosome"/>
</dbReference>
<proteinExistence type="predicted"/>
<name>D2S856_GEOOG</name>
<dbReference type="AlphaFoldDB" id="D2S856"/>